<reference evidence="1 2" key="1">
    <citation type="journal article" date="2007" name="Proc. Natl. Acad. Sci. U.S.A.">
        <title>The genome of Syntrophus aciditrophicus: life at the thermodynamic limit of microbial growth.</title>
        <authorList>
            <person name="McInerney M.J."/>
            <person name="Rohlin L."/>
            <person name="Mouttaki H."/>
            <person name="Kim U."/>
            <person name="Krupp R.S."/>
            <person name="Rios-Hernandez L."/>
            <person name="Sieber J."/>
            <person name="Struchtemeyer C.G."/>
            <person name="Bhattacharyya A."/>
            <person name="Campbell J.W."/>
            <person name="Gunsalus R.P."/>
        </authorList>
    </citation>
    <scope>NUCLEOTIDE SEQUENCE [LARGE SCALE GENOMIC DNA]</scope>
    <source>
        <strain evidence="1 2">SB</strain>
    </source>
</reference>
<dbReference type="HOGENOM" id="CLU_1642875_0_0_7"/>
<keyword evidence="2" id="KW-1185">Reference proteome</keyword>
<evidence type="ECO:0000313" key="1">
    <source>
        <dbReference type="EMBL" id="ABC77909.1"/>
    </source>
</evidence>
<dbReference type="EMBL" id="CP000252">
    <property type="protein sequence ID" value="ABC77909.1"/>
    <property type="molecule type" value="Genomic_DNA"/>
</dbReference>
<organism evidence="1 2">
    <name type="scientific">Syntrophus aciditrophicus (strain SB)</name>
    <dbReference type="NCBI Taxonomy" id="56780"/>
    <lineage>
        <taxon>Bacteria</taxon>
        <taxon>Pseudomonadati</taxon>
        <taxon>Thermodesulfobacteriota</taxon>
        <taxon>Syntrophia</taxon>
        <taxon>Syntrophales</taxon>
        <taxon>Syntrophaceae</taxon>
        <taxon>Syntrophus</taxon>
    </lineage>
</organism>
<proteinExistence type="predicted"/>
<dbReference type="Proteomes" id="UP000001933">
    <property type="component" value="Chromosome"/>
</dbReference>
<protein>
    <submittedName>
        <fullName evidence="1">Hypothetical cytosolic protein</fullName>
    </submittedName>
</protein>
<evidence type="ECO:0000313" key="2">
    <source>
        <dbReference type="Proteomes" id="UP000001933"/>
    </source>
</evidence>
<gene>
    <name evidence="1" type="ORF">SYN_00489</name>
</gene>
<dbReference type="AlphaFoldDB" id="Q2LUZ5"/>
<dbReference type="InParanoid" id="Q2LUZ5"/>
<dbReference type="KEGG" id="sat:SYN_00489"/>
<sequence length="161" mass="19066">MLYIDDMKRTKLEIYVFYYGEYLEKLGGYNLAAQLALSDLGSTGDDKAVIQRCYRDLKKEDFDGSIIDYMCWISTQCVLDAVSKHVSEKTPTKYIEFIIEHSSDFWEDTRNLLRLFNKNPVHFFRWFGIKEDAEAYKLLAGYWYKLFMADYNYLLSLKSKS</sequence>
<name>Q2LUZ5_SYNAS</name>
<accession>Q2LUZ5</accession>
<dbReference type="STRING" id="56780.SYN_00489"/>